<dbReference type="EMBL" id="MU155175">
    <property type="protein sequence ID" value="KAF9481656.1"/>
    <property type="molecule type" value="Genomic_DNA"/>
</dbReference>
<comment type="caution">
    <text evidence="10">The sequence shown here is derived from an EMBL/GenBank/DDBJ whole genome shotgun (WGS) entry which is preliminary data.</text>
</comment>
<keyword evidence="5 9" id="KW-0547">Nucleotide-binding</keyword>
<dbReference type="AlphaFoldDB" id="A0A9P6CVF0"/>
<feature type="binding site" evidence="9">
    <location>
        <position position="202"/>
    </location>
    <ligand>
        <name>[4Fe-4S] cluster</name>
        <dbReference type="ChEBI" id="CHEBI:49883"/>
        <note>ligand shared between dimeric partners</note>
    </ligand>
</feature>
<keyword evidence="2 9" id="KW-0004">4Fe-4S</keyword>
<comment type="function">
    <text evidence="9">Component of the cytosolic iron-sulfur (Fe/S) protein assembly (CIA) machinery. Required for maturation of extramitochondrial Fe-S proteins. The NBP35-CFD1 heterotetramer forms a Fe-S scaffold complex, mediating the de novo assembly of an Fe-S cluster and its transfer to target apoproteins.</text>
</comment>
<keyword evidence="7 9" id="KW-0408">Iron</keyword>
<keyword evidence="8 9" id="KW-0411">Iron-sulfur</keyword>
<evidence type="ECO:0000256" key="3">
    <source>
        <dbReference type="ARBA" id="ARBA00022490"/>
    </source>
</evidence>
<dbReference type="Pfam" id="PF10609">
    <property type="entry name" value="ParA"/>
    <property type="match status" value="1"/>
</dbReference>
<dbReference type="GO" id="GO:0051539">
    <property type="term" value="F:4 iron, 4 sulfur cluster binding"/>
    <property type="evidence" value="ECO:0007669"/>
    <property type="project" value="UniProtKB-UniRule"/>
</dbReference>
<dbReference type="PANTHER" id="PTHR23264:SF19">
    <property type="entry name" value="CYTOSOLIC FE-S CLUSTER ASSEMBLY FACTOR NUBP2"/>
    <property type="match status" value="1"/>
</dbReference>
<gene>
    <name evidence="10" type="ORF">BDN70DRAFT_875959</name>
</gene>
<evidence type="ECO:0000256" key="2">
    <source>
        <dbReference type="ARBA" id="ARBA00022485"/>
    </source>
</evidence>
<evidence type="ECO:0000256" key="8">
    <source>
        <dbReference type="ARBA" id="ARBA00023014"/>
    </source>
</evidence>
<name>A0A9P6CVF0_9AGAR</name>
<feature type="binding site" evidence="9">
    <location>
        <begin position="24"/>
        <end position="31"/>
    </location>
    <ligand>
        <name>ATP</name>
        <dbReference type="ChEBI" id="CHEBI:30616"/>
    </ligand>
</feature>
<dbReference type="CDD" id="cd02037">
    <property type="entry name" value="Mrp_NBP35"/>
    <property type="match status" value="1"/>
</dbReference>
<keyword evidence="4 9" id="KW-0479">Metal-binding</keyword>
<dbReference type="PANTHER" id="PTHR23264">
    <property type="entry name" value="NUCLEOTIDE-BINDING PROTEIN NBP35 YEAST -RELATED"/>
    <property type="match status" value="1"/>
</dbReference>
<sequence>MALQETAVTRRLQNVKNIVLVLAGKGGVGKSSVSTQLALNLYNSSPSAKVGILDVDLTGPSIPRMLGVDDKGVHQSSDGWVPVYADGPSARLALMSVGFLLKNKGDSVVWRGPKKNGMIRQFLSDVRWGELDYLVIDTPPGTSDEHLSLMEHLAGVHGRLSAVIVTTPQAVALMDAMKCLSFTRAVNLPVLGLIENMSGYVCPCCGEISNVFSTGGGAEMARKEELRFLGTLPVDTELVSVLDGGHEPSGGTEQAEEKNAAFPLLDRYSKTSSARLFTEIVKGVLEVLEEK</sequence>
<evidence type="ECO:0000313" key="10">
    <source>
        <dbReference type="EMBL" id="KAF9481656.1"/>
    </source>
</evidence>
<evidence type="ECO:0000313" key="11">
    <source>
        <dbReference type="Proteomes" id="UP000807469"/>
    </source>
</evidence>
<dbReference type="Proteomes" id="UP000807469">
    <property type="component" value="Unassembled WGS sequence"/>
</dbReference>
<dbReference type="OrthoDB" id="1741334at2759"/>
<comment type="subcellular location">
    <subcellularLocation>
        <location evidence="1 9">Cytoplasm</location>
    </subcellularLocation>
</comment>
<dbReference type="GO" id="GO:0016226">
    <property type="term" value="P:iron-sulfur cluster assembly"/>
    <property type="evidence" value="ECO:0007669"/>
    <property type="project" value="UniProtKB-UniRule"/>
</dbReference>
<evidence type="ECO:0000256" key="4">
    <source>
        <dbReference type="ARBA" id="ARBA00022723"/>
    </source>
</evidence>
<reference evidence="10" key="1">
    <citation type="submission" date="2020-11" db="EMBL/GenBank/DDBJ databases">
        <authorList>
            <consortium name="DOE Joint Genome Institute"/>
            <person name="Ahrendt S."/>
            <person name="Riley R."/>
            <person name="Andreopoulos W."/>
            <person name="Labutti K."/>
            <person name="Pangilinan J."/>
            <person name="Ruiz-Duenas F.J."/>
            <person name="Barrasa J.M."/>
            <person name="Sanchez-Garcia M."/>
            <person name="Camarero S."/>
            <person name="Miyauchi S."/>
            <person name="Serrano A."/>
            <person name="Linde D."/>
            <person name="Babiker R."/>
            <person name="Drula E."/>
            <person name="Ayuso-Fernandez I."/>
            <person name="Pacheco R."/>
            <person name="Padilla G."/>
            <person name="Ferreira P."/>
            <person name="Barriuso J."/>
            <person name="Kellner H."/>
            <person name="Castanera R."/>
            <person name="Alfaro M."/>
            <person name="Ramirez L."/>
            <person name="Pisabarro A.G."/>
            <person name="Kuo A."/>
            <person name="Tritt A."/>
            <person name="Lipzen A."/>
            <person name="He G."/>
            <person name="Yan M."/>
            <person name="Ng V."/>
            <person name="Cullen D."/>
            <person name="Martin F."/>
            <person name="Rosso M.-N."/>
            <person name="Henrissat B."/>
            <person name="Hibbett D."/>
            <person name="Martinez A.T."/>
            <person name="Grigoriev I.V."/>
        </authorList>
    </citation>
    <scope>NUCLEOTIDE SEQUENCE</scope>
    <source>
        <strain evidence="10">CIRM-BRFM 674</strain>
    </source>
</reference>
<protein>
    <submittedName>
        <fullName evidence="10">Cytosolic Fe-S cluster assembling factor CFD1</fullName>
    </submittedName>
</protein>
<dbReference type="InterPro" id="IPR019591">
    <property type="entry name" value="Mrp/NBP35_ATP-bd"/>
</dbReference>
<dbReference type="SUPFAM" id="SSF52540">
    <property type="entry name" value="P-loop containing nucleoside triphosphate hydrolases"/>
    <property type="match status" value="1"/>
</dbReference>
<dbReference type="PROSITE" id="PS01215">
    <property type="entry name" value="MRP"/>
    <property type="match status" value="1"/>
</dbReference>
<evidence type="ECO:0000256" key="5">
    <source>
        <dbReference type="ARBA" id="ARBA00022741"/>
    </source>
</evidence>
<dbReference type="InterPro" id="IPR028600">
    <property type="entry name" value="NUBP2/Cfd1_eukaryotes"/>
</dbReference>
<evidence type="ECO:0000256" key="9">
    <source>
        <dbReference type="HAMAP-Rule" id="MF_03039"/>
    </source>
</evidence>
<evidence type="ECO:0000256" key="6">
    <source>
        <dbReference type="ARBA" id="ARBA00022840"/>
    </source>
</evidence>
<dbReference type="GO" id="GO:0046872">
    <property type="term" value="F:metal ion binding"/>
    <property type="evidence" value="ECO:0007669"/>
    <property type="project" value="UniProtKB-KW"/>
</dbReference>
<organism evidence="10 11">
    <name type="scientific">Pholiota conissans</name>
    <dbReference type="NCBI Taxonomy" id="109636"/>
    <lineage>
        <taxon>Eukaryota</taxon>
        <taxon>Fungi</taxon>
        <taxon>Dikarya</taxon>
        <taxon>Basidiomycota</taxon>
        <taxon>Agaricomycotina</taxon>
        <taxon>Agaricomycetes</taxon>
        <taxon>Agaricomycetidae</taxon>
        <taxon>Agaricales</taxon>
        <taxon>Agaricineae</taxon>
        <taxon>Strophariaceae</taxon>
        <taxon>Pholiota</taxon>
    </lineage>
</organism>
<dbReference type="GO" id="GO:0005829">
    <property type="term" value="C:cytosol"/>
    <property type="evidence" value="ECO:0007669"/>
    <property type="project" value="TreeGrafter"/>
</dbReference>
<proteinExistence type="inferred from homology"/>
<dbReference type="InterPro" id="IPR027417">
    <property type="entry name" value="P-loop_NTPase"/>
</dbReference>
<dbReference type="Gene3D" id="3.40.50.300">
    <property type="entry name" value="P-loop containing nucleotide triphosphate hydrolases"/>
    <property type="match status" value="1"/>
</dbReference>
<evidence type="ECO:0000256" key="7">
    <source>
        <dbReference type="ARBA" id="ARBA00023004"/>
    </source>
</evidence>
<evidence type="ECO:0000256" key="1">
    <source>
        <dbReference type="ARBA" id="ARBA00004496"/>
    </source>
</evidence>
<dbReference type="GO" id="GO:0005524">
    <property type="term" value="F:ATP binding"/>
    <property type="evidence" value="ECO:0007669"/>
    <property type="project" value="UniProtKB-KW"/>
</dbReference>
<accession>A0A9P6CVF0</accession>
<dbReference type="FunFam" id="3.40.50.300:FF:001119">
    <property type="entry name" value="Iron-sulfur cluster carrier protein"/>
    <property type="match status" value="1"/>
</dbReference>
<keyword evidence="6 9" id="KW-0067">ATP-binding</keyword>
<comment type="similarity">
    <text evidence="9">Belongs to the Mrp/NBP35 ATP-binding proteins family. NUBP2/CFD1 subfamily.</text>
</comment>
<dbReference type="HAMAP" id="MF_02040">
    <property type="entry name" value="Mrp_NBP35"/>
    <property type="match status" value="1"/>
</dbReference>
<dbReference type="HAMAP" id="MF_03039">
    <property type="entry name" value="NUBP2"/>
    <property type="match status" value="1"/>
</dbReference>
<feature type="binding site" evidence="9">
    <location>
        <position position="205"/>
    </location>
    <ligand>
        <name>[4Fe-4S] cluster</name>
        <dbReference type="ChEBI" id="CHEBI:49883"/>
        <note>ligand shared between dimeric partners</note>
    </ligand>
</feature>
<dbReference type="InterPro" id="IPR000808">
    <property type="entry name" value="Mrp-like_CS"/>
</dbReference>
<keyword evidence="3 9" id="KW-0963">Cytoplasm</keyword>
<dbReference type="GO" id="GO:0140663">
    <property type="term" value="F:ATP-dependent FeS chaperone activity"/>
    <property type="evidence" value="ECO:0007669"/>
    <property type="project" value="InterPro"/>
</dbReference>
<keyword evidence="11" id="KW-1185">Reference proteome</keyword>
<dbReference type="InterPro" id="IPR033756">
    <property type="entry name" value="YlxH/NBP35"/>
</dbReference>